<keyword evidence="2" id="KW-1185">Reference proteome</keyword>
<dbReference type="EMBL" id="VSRR010093029">
    <property type="protein sequence ID" value="MPC92935.1"/>
    <property type="molecule type" value="Genomic_DNA"/>
</dbReference>
<organism evidence="1 2">
    <name type="scientific">Portunus trituberculatus</name>
    <name type="common">Swimming crab</name>
    <name type="synonym">Neptunus trituberculatus</name>
    <dbReference type="NCBI Taxonomy" id="210409"/>
    <lineage>
        <taxon>Eukaryota</taxon>
        <taxon>Metazoa</taxon>
        <taxon>Ecdysozoa</taxon>
        <taxon>Arthropoda</taxon>
        <taxon>Crustacea</taxon>
        <taxon>Multicrustacea</taxon>
        <taxon>Malacostraca</taxon>
        <taxon>Eumalacostraca</taxon>
        <taxon>Eucarida</taxon>
        <taxon>Decapoda</taxon>
        <taxon>Pleocyemata</taxon>
        <taxon>Brachyura</taxon>
        <taxon>Eubrachyura</taxon>
        <taxon>Portunoidea</taxon>
        <taxon>Portunidae</taxon>
        <taxon>Portuninae</taxon>
        <taxon>Portunus</taxon>
    </lineage>
</organism>
<name>A0A5B7JEC1_PORTR</name>
<proteinExistence type="predicted"/>
<sequence length="63" mass="7576">MHFISMDNMSIWLNIIMKVKLKQSCRIHQRETLYENKHPKNQLSYLVNMDGMMVETCCLCFVH</sequence>
<dbReference type="AlphaFoldDB" id="A0A5B7JEC1"/>
<protein>
    <submittedName>
        <fullName evidence="1">Uncharacterized protein</fullName>
    </submittedName>
</protein>
<reference evidence="1 2" key="1">
    <citation type="submission" date="2019-05" db="EMBL/GenBank/DDBJ databases">
        <title>Another draft genome of Portunus trituberculatus and its Hox gene families provides insights of decapod evolution.</title>
        <authorList>
            <person name="Jeong J.-H."/>
            <person name="Song I."/>
            <person name="Kim S."/>
            <person name="Choi T."/>
            <person name="Kim D."/>
            <person name="Ryu S."/>
            <person name="Kim W."/>
        </authorList>
    </citation>
    <scope>NUCLEOTIDE SEQUENCE [LARGE SCALE GENOMIC DNA]</scope>
    <source>
        <tissue evidence="1">Muscle</tissue>
    </source>
</reference>
<accession>A0A5B7JEC1</accession>
<gene>
    <name evidence="1" type="ORF">E2C01_088048</name>
</gene>
<dbReference type="Proteomes" id="UP000324222">
    <property type="component" value="Unassembled WGS sequence"/>
</dbReference>
<evidence type="ECO:0000313" key="1">
    <source>
        <dbReference type="EMBL" id="MPC92935.1"/>
    </source>
</evidence>
<comment type="caution">
    <text evidence="1">The sequence shown here is derived from an EMBL/GenBank/DDBJ whole genome shotgun (WGS) entry which is preliminary data.</text>
</comment>
<evidence type="ECO:0000313" key="2">
    <source>
        <dbReference type="Proteomes" id="UP000324222"/>
    </source>
</evidence>